<evidence type="ECO:0000313" key="2">
    <source>
        <dbReference type="Proteomes" id="UP000784793"/>
    </source>
</evidence>
<name>A0A921FH21_9LACO</name>
<dbReference type="Pfam" id="PF15432">
    <property type="entry name" value="Sec-ASP3"/>
    <property type="match status" value="1"/>
</dbReference>
<protein>
    <submittedName>
        <fullName evidence="1">Accessory Sec system protein Asp3</fullName>
    </submittedName>
</protein>
<sequence length="292" mass="34175">MQKIINQIYWDTTNNTYLSGTHLKKRANNQVDFKNALMAPGKTIVKWNSSTDYQMTKEVPRLPMLINRHKYVINIKDRVYPEGTCTYRLCFYNLQGEEVQNLFFKVNEYEFTFPKDAVSYTFELVNTGCMRVVFSRVQIAEKGLPDEIFDDVFYGKKINAKSLDPINLILVADSKRSRKIWPELEESIPNVPLQLINIAWQHEGDLAQELKDWVGVNIETGFRIISSSSRFDPAMEEVKKMFPQISVLTSTEFARNAQKVASYNEVNDWYSENIYDPDWLLIVQEINDYFRK</sequence>
<dbReference type="AlphaFoldDB" id="A0A921FH21"/>
<dbReference type="InterPro" id="IPR022259">
    <property type="entry name" value="Acessory_Sec_prot_Asp3"/>
</dbReference>
<accession>A0A921FH21</accession>
<gene>
    <name evidence="1" type="primary">asp3</name>
    <name evidence="1" type="ORF">K8V23_01765</name>
</gene>
<comment type="caution">
    <text evidence="1">The sequence shown here is derived from an EMBL/GenBank/DDBJ whole genome shotgun (WGS) entry which is preliminary data.</text>
</comment>
<dbReference type="NCBIfam" id="TIGR03711">
    <property type="entry name" value="acc_sec_asp3"/>
    <property type="match status" value="1"/>
</dbReference>
<dbReference type="EMBL" id="DYXB01000022">
    <property type="protein sequence ID" value="HJF09523.1"/>
    <property type="molecule type" value="Genomic_DNA"/>
</dbReference>
<dbReference type="GO" id="GO:0015031">
    <property type="term" value="P:protein transport"/>
    <property type="evidence" value="ECO:0007669"/>
    <property type="project" value="InterPro"/>
</dbReference>
<organism evidence="1 2">
    <name type="scientific">Lactobacillus crispatus</name>
    <dbReference type="NCBI Taxonomy" id="47770"/>
    <lineage>
        <taxon>Bacteria</taxon>
        <taxon>Bacillati</taxon>
        <taxon>Bacillota</taxon>
        <taxon>Bacilli</taxon>
        <taxon>Lactobacillales</taxon>
        <taxon>Lactobacillaceae</taxon>
        <taxon>Lactobacillus</taxon>
    </lineage>
</organism>
<reference evidence="1" key="1">
    <citation type="journal article" date="2021" name="PeerJ">
        <title>Extensive microbial diversity within the chicken gut microbiome revealed by metagenomics and culture.</title>
        <authorList>
            <person name="Gilroy R."/>
            <person name="Ravi A."/>
            <person name="Getino M."/>
            <person name="Pursley I."/>
            <person name="Horton D.L."/>
            <person name="Alikhan N.F."/>
            <person name="Baker D."/>
            <person name="Gharbi K."/>
            <person name="Hall N."/>
            <person name="Watson M."/>
            <person name="Adriaenssens E.M."/>
            <person name="Foster-Nyarko E."/>
            <person name="Jarju S."/>
            <person name="Secka A."/>
            <person name="Antonio M."/>
            <person name="Oren A."/>
            <person name="Chaudhuri R.R."/>
            <person name="La Ragione R."/>
            <person name="Hildebrand F."/>
            <person name="Pallen M.J."/>
        </authorList>
    </citation>
    <scope>NUCLEOTIDE SEQUENCE</scope>
    <source>
        <strain evidence="1">CHK194-22301</strain>
    </source>
</reference>
<dbReference type="Proteomes" id="UP000784793">
    <property type="component" value="Unassembled WGS sequence"/>
</dbReference>
<evidence type="ECO:0000313" key="1">
    <source>
        <dbReference type="EMBL" id="HJF09523.1"/>
    </source>
</evidence>
<reference evidence="1" key="2">
    <citation type="submission" date="2021-09" db="EMBL/GenBank/DDBJ databases">
        <authorList>
            <person name="Gilroy R."/>
        </authorList>
    </citation>
    <scope>NUCLEOTIDE SEQUENCE</scope>
    <source>
        <strain evidence="1">CHK194-22301</strain>
    </source>
</reference>
<proteinExistence type="predicted"/>